<feature type="active site" description="Proton acceptor" evidence="8 9">
    <location>
        <position position="23"/>
    </location>
</feature>
<proteinExistence type="inferred from homology"/>
<comment type="pathway">
    <text evidence="3 8">Metabolic intermediate biosynthesis; chorismate biosynthesis; chorismate from D-erythrose 4-phosphate and phosphoenolpyruvate: step 3/7.</text>
</comment>
<feature type="binding site" evidence="8 10">
    <location>
        <position position="74"/>
    </location>
    <ligand>
        <name>substrate</name>
    </ligand>
</feature>
<comment type="subunit">
    <text evidence="5 8">Homododecamer.</text>
</comment>
<evidence type="ECO:0000256" key="1">
    <source>
        <dbReference type="ARBA" id="ARBA00001864"/>
    </source>
</evidence>
<dbReference type="GO" id="GO:0008652">
    <property type="term" value="P:amino acid biosynthetic process"/>
    <property type="evidence" value="ECO:0007669"/>
    <property type="project" value="UniProtKB-KW"/>
</dbReference>
<keyword evidence="8" id="KW-0057">Aromatic amino acid biosynthesis</keyword>
<evidence type="ECO:0000256" key="10">
    <source>
        <dbReference type="PIRSR" id="PIRSR001399-2"/>
    </source>
</evidence>
<keyword evidence="7 8" id="KW-0456">Lyase</keyword>
<feature type="binding site" evidence="8 10">
    <location>
        <position position="87"/>
    </location>
    <ligand>
        <name>substrate</name>
    </ligand>
</feature>
<sequence length="142" mass="16466">MKFIFIINGPNLNYLGKRENKIYGKINFNYYLNNIKKNIINFKIYYYQTNLENKIINKLFKLNYNKNCIGILLNAGGLSHTSLILLDCIKSINILIIEIHISNIYNRENIRSYSIISKGIKGIIIGLNLKSYLLGIYGIILK</sequence>
<dbReference type="InterPro" id="IPR018509">
    <property type="entry name" value="DHquinase_II_CS"/>
</dbReference>
<feature type="binding site" evidence="8 10">
    <location>
        <position position="111"/>
    </location>
    <ligand>
        <name>substrate</name>
    </ligand>
</feature>
<dbReference type="SUPFAM" id="SSF52304">
    <property type="entry name" value="Type II 3-dehydroquinate dehydratase"/>
    <property type="match status" value="1"/>
</dbReference>
<organism evidence="12">
    <name type="scientific">Candidatus Shikimatogenerans sp. AspAUS03</name>
    <dbReference type="NCBI Taxonomy" id="3158563"/>
    <lineage>
        <taxon>Bacteria</taxon>
        <taxon>Pseudomonadati</taxon>
        <taxon>Bacteroidota</taxon>
        <taxon>Flavobacteriia</taxon>
        <taxon>Flavobacteriales</taxon>
        <taxon>Candidatus Shikimatogenerans</taxon>
    </lineage>
</organism>
<reference evidence="12" key="1">
    <citation type="submission" date="2024-06" db="EMBL/GenBank/DDBJ databases">
        <title>Diversity, functionality, and evolutionary history of bacterial symbionts in false click beetles (Coleoptera, Throscidae).</title>
        <authorList>
            <person name="Wierz J.C."/>
            <person name="Malm H."/>
            <person name="Kaltenpoth M."/>
            <person name="Engl T."/>
        </authorList>
    </citation>
    <scope>NUCLEOTIDE SEQUENCE</scope>
    <source>
        <strain evidence="12">AspAUS03</strain>
    </source>
</reference>
<accession>A0AAU7QUD5</accession>
<dbReference type="InterPro" id="IPR036441">
    <property type="entry name" value="DHquinase_II_sf"/>
</dbReference>
<dbReference type="EMBL" id="CP157897">
    <property type="protein sequence ID" value="XBT18906.1"/>
    <property type="molecule type" value="Genomic_DNA"/>
</dbReference>
<evidence type="ECO:0000256" key="3">
    <source>
        <dbReference type="ARBA" id="ARBA00004902"/>
    </source>
</evidence>
<dbReference type="Gene3D" id="3.40.50.9100">
    <property type="entry name" value="Dehydroquinase, class II"/>
    <property type="match status" value="1"/>
</dbReference>
<evidence type="ECO:0000256" key="2">
    <source>
        <dbReference type="ARBA" id="ARBA00003924"/>
    </source>
</evidence>
<dbReference type="GO" id="GO:0019631">
    <property type="term" value="P:quinate catabolic process"/>
    <property type="evidence" value="ECO:0007669"/>
    <property type="project" value="TreeGrafter"/>
</dbReference>
<evidence type="ECO:0000256" key="6">
    <source>
        <dbReference type="ARBA" id="ARBA00012060"/>
    </source>
</evidence>
<dbReference type="GO" id="GO:0009073">
    <property type="term" value="P:aromatic amino acid family biosynthetic process"/>
    <property type="evidence" value="ECO:0007669"/>
    <property type="project" value="UniProtKB-KW"/>
</dbReference>
<keyword evidence="8" id="KW-0028">Amino-acid biosynthesis</keyword>
<feature type="binding site" evidence="8 10">
    <location>
        <position position="80"/>
    </location>
    <ligand>
        <name>substrate</name>
    </ligand>
</feature>
<feature type="site" description="Transition state stabilizer" evidence="8 11">
    <location>
        <position position="18"/>
    </location>
</feature>
<feature type="binding site" evidence="8 10">
    <location>
        <begin position="101"/>
        <end position="102"/>
    </location>
    <ligand>
        <name>substrate</name>
    </ligand>
</feature>
<dbReference type="HAMAP" id="MF_00169">
    <property type="entry name" value="AroQ"/>
    <property type="match status" value="1"/>
</dbReference>
<protein>
    <recommendedName>
        <fullName evidence="6 8">3-dehydroquinate dehydratase</fullName>
        <shortName evidence="8">3-dehydroquinase</shortName>
        <ecNumber evidence="6 8">4.2.1.10</ecNumber>
    </recommendedName>
    <alternativeName>
        <fullName evidence="8">Type II DHQase</fullName>
    </alternativeName>
</protein>
<dbReference type="GO" id="GO:0003855">
    <property type="term" value="F:3-dehydroquinate dehydratase activity"/>
    <property type="evidence" value="ECO:0007669"/>
    <property type="project" value="UniProtKB-UniRule"/>
</dbReference>
<evidence type="ECO:0000256" key="5">
    <source>
        <dbReference type="ARBA" id="ARBA00011193"/>
    </source>
</evidence>
<name>A0AAU7QUD5_9FLAO</name>
<evidence type="ECO:0000256" key="7">
    <source>
        <dbReference type="ARBA" id="ARBA00023239"/>
    </source>
</evidence>
<dbReference type="GO" id="GO:0009423">
    <property type="term" value="P:chorismate biosynthetic process"/>
    <property type="evidence" value="ECO:0007669"/>
    <property type="project" value="UniProtKB-UniRule"/>
</dbReference>
<comment type="similarity">
    <text evidence="4 8">Belongs to the type-II 3-dehydroquinase family.</text>
</comment>
<evidence type="ECO:0000313" key="12">
    <source>
        <dbReference type="EMBL" id="XBT18906.1"/>
    </source>
</evidence>
<comment type="catalytic activity">
    <reaction evidence="1 8">
        <text>3-dehydroquinate = 3-dehydroshikimate + H2O</text>
        <dbReference type="Rhea" id="RHEA:21096"/>
        <dbReference type="ChEBI" id="CHEBI:15377"/>
        <dbReference type="ChEBI" id="CHEBI:16630"/>
        <dbReference type="ChEBI" id="CHEBI:32364"/>
        <dbReference type="EC" id="4.2.1.10"/>
    </reaction>
</comment>
<dbReference type="PROSITE" id="PS01029">
    <property type="entry name" value="DEHYDROQUINASE_II"/>
    <property type="match status" value="1"/>
</dbReference>
<evidence type="ECO:0000256" key="11">
    <source>
        <dbReference type="PIRSR" id="PIRSR001399-3"/>
    </source>
</evidence>
<feature type="active site" description="Proton donor" evidence="8 9">
    <location>
        <position position="100"/>
    </location>
</feature>
<dbReference type="PANTHER" id="PTHR21272">
    <property type="entry name" value="CATABOLIC 3-DEHYDROQUINASE"/>
    <property type="match status" value="1"/>
</dbReference>
<dbReference type="InterPro" id="IPR001874">
    <property type="entry name" value="DHquinase_II"/>
</dbReference>
<comment type="function">
    <text evidence="2 8">Catalyzes a trans-dehydration via an enolate intermediate.</text>
</comment>
<dbReference type="PANTHER" id="PTHR21272:SF3">
    <property type="entry name" value="CATABOLIC 3-DEHYDROQUINASE"/>
    <property type="match status" value="1"/>
</dbReference>
<evidence type="ECO:0000256" key="8">
    <source>
        <dbReference type="HAMAP-Rule" id="MF_00169"/>
    </source>
</evidence>
<dbReference type="EC" id="4.2.1.10" evidence="6 8"/>
<evidence type="ECO:0000256" key="9">
    <source>
        <dbReference type="PIRSR" id="PIRSR001399-1"/>
    </source>
</evidence>
<dbReference type="NCBIfam" id="NF003807">
    <property type="entry name" value="PRK05395.1-4"/>
    <property type="match status" value="1"/>
</dbReference>
<dbReference type="Pfam" id="PF01220">
    <property type="entry name" value="DHquinase_II"/>
    <property type="match status" value="1"/>
</dbReference>
<dbReference type="PIRSF" id="PIRSF001399">
    <property type="entry name" value="DHquinase_II"/>
    <property type="match status" value="1"/>
</dbReference>
<gene>
    <name evidence="8" type="primary">aroQ</name>
    <name evidence="12" type="ORF">ABPD24_00340</name>
</gene>
<dbReference type="AlphaFoldDB" id="A0AAU7QUD5"/>
<evidence type="ECO:0000256" key="4">
    <source>
        <dbReference type="ARBA" id="ARBA00011037"/>
    </source>
</evidence>